<organism evidence="1 2">
    <name type="scientific">Hermanssonia centrifuga</name>
    <dbReference type="NCBI Taxonomy" id="98765"/>
    <lineage>
        <taxon>Eukaryota</taxon>
        <taxon>Fungi</taxon>
        <taxon>Dikarya</taxon>
        <taxon>Basidiomycota</taxon>
        <taxon>Agaricomycotina</taxon>
        <taxon>Agaricomycetes</taxon>
        <taxon>Polyporales</taxon>
        <taxon>Meruliaceae</taxon>
        <taxon>Hermanssonia</taxon>
    </lineage>
</organism>
<dbReference type="EMBL" id="MLYV02000452">
    <property type="protein sequence ID" value="PSR94376.1"/>
    <property type="molecule type" value="Genomic_DNA"/>
</dbReference>
<protein>
    <submittedName>
        <fullName evidence="1">Uncharacterized protein</fullName>
    </submittedName>
</protein>
<dbReference type="Proteomes" id="UP000186601">
    <property type="component" value="Unassembled WGS sequence"/>
</dbReference>
<reference evidence="1 2" key="1">
    <citation type="submission" date="2018-02" db="EMBL/GenBank/DDBJ databases">
        <title>Genome sequence of the basidiomycete white-rot fungus Phlebia centrifuga.</title>
        <authorList>
            <person name="Granchi Z."/>
            <person name="Peng M."/>
            <person name="de Vries R.P."/>
            <person name="Hilden K."/>
            <person name="Makela M.R."/>
            <person name="Grigoriev I."/>
            <person name="Riley R."/>
        </authorList>
    </citation>
    <scope>NUCLEOTIDE SEQUENCE [LARGE SCALE GENOMIC DNA]</scope>
    <source>
        <strain evidence="1 2">FBCC195</strain>
    </source>
</reference>
<proteinExistence type="predicted"/>
<evidence type="ECO:0000313" key="2">
    <source>
        <dbReference type="Proteomes" id="UP000186601"/>
    </source>
</evidence>
<name>A0A2R6PNH0_9APHY</name>
<keyword evidence="2" id="KW-1185">Reference proteome</keyword>
<accession>A0A2R6PNH0</accession>
<comment type="caution">
    <text evidence="1">The sequence shown here is derived from an EMBL/GenBank/DDBJ whole genome shotgun (WGS) entry which is preliminary data.</text>
</comment>
<evidence type="ECO:0000313" key="1">
    <source>
        <dbReference type="EMBL" id="PSR94376.1"/>
    </source>
</evidence>
<dbReference type="AlphaFoldDB" id="A0A2R6PNH0"/>
<gene>
    <name evidence="1" type="ORF">PHLCEN_2v4461</name>
</gene>
<sequence length="96" mass="10750">MSDALEAAEFHPDPHFTGEKSVWDPSLDPLFQICQFHATCQWLSRAALVSTQWAEIALDKLWHVIKDLRPLLSLLAPLSTERKPAPGGPMTFIVGR</sequence>